<accession>A0A0A9XLR2</accession>
<evidence type="ECO:0000256" key="1">
    <source>
        <dbReference type="ARBA" id="ARBA00004141"/>
    </source>
</evidence>
<keyword evidence="4 10" id="KW-0812">Transmembrane</keyword>
<keyword evidence="9 10" id="KW-0275">Fatty acid biosynthesis</keyword>
<evidence type="ECO:0000256" key="6">
    <source>
        <dbReference type="ARBA" id="ARBA00022989"/>
    </source>
</evidence>
<dbReference type="PROSITE" id="PS01188">
    <property type="entry name" value="ELO"/>
    <property type="match status" value="1"/>
</dbReference>
<feature type="transmembrane region" description="Helical" evidence="10">
    <location>
        <begin position="6"/>
        <end position="24"/>
    </location>
</feature>
<gene>
    <name evidence="11" type="primary">Elovl6</name>
    <name evidence="11" type="ORF">CM83_98870</name>
</gene>
<evidence type="ECO:0000313" key="11">
    <source>
        <dbReference type="EMBL" id="JAG18050.1"/>
    </source>
</evidence>
<evidence type="ECO:0000256" key="5">
    <source>
        <dbReference type="ARBA" id="ARBA00022832"/>
    </source>
</evidence>
<keyword evidence="3 10" id="KW-0808">Transferase</keyword>
<evidence type="ECO:0000256" key="2">
    <source>
        <dbReference type="ARBA" id="ARBA00022516"/>
    </source>
</evidence>
<reference evidence="11" key="1">
    <citation type="journal article" date="2014" name="PLoS ONE">
        <title>Transcriptome-Based Identification of ABC Transporters in the Western Tarnished Plant Bug Lygus hesperus.</title>
        <authorList>
            <person name="Hull J.J."/>
            <person name="Chaney K."/>
            <person name="Geib S.M."/>
            <person name="Fabrick J.A."/>
            <person name="Brent C.S."/>
            <person name="Walsh D."/>
            <person name="Lavine L.C."/>
        </authorList>
    </citation>
    <scope>NUCLEOTIDE SEQUENCE</scope>
</reference>
<evidence type="ECO:0000256" key="4">
    <source>
        <dbReference type="ARBA" id="ARBA00022692"/>
    </source>
</evidence>
<dbReference type="GO" id="GO:0005789">
    <property type="term" value="C:endoplasmic reticulum membrane"/>
    <property type="evidence" value="ECO:0007669"/>
    <property type="project" value="TreeGrafter"/>
</dbReference>
<dbReference type="GO" id="GO:0034626">
    <property type="term" value="P:fatty acid elongation, polyunsaturated fatty acid"/>
    <property type="evidence" value="ECO:0007669"/>
    <property type="project" value="TreeGrafter"/>
</dbReference>
<sequence length="127" mass="14551">MVFYDGTVGAFVGAFILSKIPEMVDTVFLVLQKKKLIFLHWYHHVTVMLFCWHAYCHPIASGLVFAGMNYAVHSIMYLYYFLCSCGYRSTIRPIAPLITCLQIAQMMIGLFVEIYSLYHIYISGLGC</sequence>
<keyword evidence="6 10" id="KW-1133">Transmembrane helix</keyword>
<evidence type="ECO:0000256" key="7">
    <source>
        <dbReference type="ARBA" id="ARBA00023098"/>
    </source>
</evidence>
<dbReference type="PANTHER" id="PTHR11157">
    <property type="entry name" value="FATTY ACID ACYL TRANSFERASE-RELATED"/>
    <property type="match status" value="1"/>
</dbReference>
<reference evidence="11" key="2">
    <citation type="submission" date="2014-07" db="EMBL/GenBank/DDBJ databases">
        <authorList>
            <person name="Hull J."/>
        </authorList>
    </citation>
    <scope>NUCLEOTIDE SEQUENCE</scope>
</reference>
<keyword evidence="7 10" id="KW-0443">Lipid metabolism</keyword>
<name>A0A0A9XLR2_LYGHE</name>
<evidence type="ECO:0000256" key="3">
    <source>
        <dbReference type="ARBA" id="ARBA00022679"/>
    </source>
</evidence>
<dbReference type="EC" id="2.3.1.199" evidence="10"/>
<feature type="transmembrane region" description="Helical" evidence="10">
    <location>
        <begin position="36"/>
        <end position="55"/>
    </location>
</feature>
<feature type="transmembrane region" description="Helical" evidence="10">
    <location>
        <begin position="61"/>
        <end position="82"/>
    </location>
</feature>
<keyword evidence="8 10" id="KW-0472">Membrane</keyword>
<dbReference type="InterPro" id="IPR030457">
    <property type="entry name" value="ELO_CS"/>
</dbReference>
<dbReference type="InterPro" id="IPR002076">
    <property type="entry name" value="ELO_fam"/>
</dbReference>
<proteinExistence type="inferred from homology"/>
<keyword evidence="2 10" id="KW-0444">Lipid biosynthesis</keyword>
<feature type="transmembrane region" description="Helical" evidence="10">
    <location>
        <begin position="94"/>
        <end position="118"/>
    </location>
</feature>
<dbReference type="Pfam" id="PF01151">
    <property type="entry name" value="ELO"/>
    <property type="match status" value="1"/>
</dbReference>
<evidence type="ECO:0000256" key="9">
    <source>
        <dbReference type="ARBA" id="ARBA00023160"/>
    </source>
</evidence>
<evidence type="ECO:0000256" key="8">
    <source>
        <dbReference type="ARBA" id="ARBA00023136"/>
    </source>
</evidence>
<dbReference type="GO" id="GO:0042761">
    <property type="term" value="P:very long-chain fatty acid biosynthetic process"/>
    <property type="evidence" value="ECO:0007669"/>
    <property type="project" value="TreeGrafter"/>
</dbReference>
<dbReference type="PANTHER" id="PTHR11157:SF17">
    <property type="entry name" value="ELONGATION OF VERY LONG CHAIN FATTY ACIDS PROTEIN 6"/>
    <property type="match status" value="1"/>
</dbReference>
<comment type="caution">
    <text evidence="10">Lacks conserved residue(s) required for the propagation of feature annotation.</text>
</comment>
<dbReference type="GO" id="GO:0019367">
    <property type="term" value="P:fatty acid elongation, saturated fatty acid"/>
    <property type="evidence" value="ECO:0007669"/>
    <property type="project" value="TreeGrafter"/>
</dbReference>
<dbReference type="GO" id="GO:0009922">
    <property type="term" value="F:fatty acid elongase activity"/>
    <property type="evidence" value="ECO:0007669"/>
    <property type="project" value="UniProtKB-EC"/>
</dbReference>
<dbReference type="GO" id="GO:0030148">
    <property type="term" value="P:sphingolipid biosynthetic process"/>
    <property type="evidence" value="ECO:0007669"/>
    <property type="project" value="TreeGrafter"/>
</dbReference>
<comment type="catalytic activity">
    <reaction evidence="10">
        <text>a very-long-chain acyl-CoA + malonyl-CoA + H(+) = a very-long-chain 3-oxoacyl-CoA + CO2 + CoA</text>
        <dbReference type="Rhea" id="RHEA:32727"/>
        <dbReference type="ChEBI" id="CHEBI:15378"/>
        <dbReference type="ChEBI" id="CHEBI:16526"/>
        <dbReference type="ChEBI" id="CHEBI:57287"/>
        <dbReference type="ChEBI" id="CHEBI:57384"/>
        <dbReference type="ChEBI" id="CHEBI:90725"/>
        <dbReference type="ChEBI" id="CHEBI:90736"/>
        <dbReference type="EC" id="2.3.1.199"/>
    </reaction>
</comment>
<dbReference type="GO" id="GO:0034625">
    <property type="term" value="P:fatty acid elongation, monounsaturated fatty acid"/>
    <property type="evidence" value="ECO:0007669"/>
    <property type="project" value="TreeGrafter"/>
</dbReference>
<dbReference type="EMBL" id="GBHO01025554">
    <property type="protein sequence ID" value="JAG18050.1"/>
    <property type="molecule type" value="Transcribed_RNA"/>
</dbReference>
<evidence type="ECO:0000256" key="10">
    <source>
        <dbReference type="RuleBase" id="RU361115"/>
    </source>
</evidence>
<protein>
    <recommendedName>
        <fullName evidence="10">Elongation of very long chain fatty acids protein</fullName>
        <ecNumber evidence="10">2.3.1.199</ecNumber>
    </recommendedName>
    <alternativeName>
        <fullName evidence="10">Very-long-chain 3-oxoacyl-CoA synthase</fullName>
    </alternativeName>
</protein>
<dbReference type="AlphaFoldDB" id="A0A0A9XLR2"/>
<keyword evidence="5 10" id="KW-0276">Fatty acid metabolism</keyword>
<comment type="similarity">
    <text evidence="10">Belongs to the ELO family.</text>
</comment>
<comment type="subcellular location">
    <subcellularLocation>
        <location evidence="1">Membrane</location>
        <topology evidence="1">Multi-pass membrane protein</topology>
    </subcellularLocation>
</comment>
<organism evidence="11">
    <name type="scientific">Lygus hesperus</name>
    <name type="common">Western plant bug</name>
    <dbReference type="NCBI Taxonomy" id="30085"/>
    <lineage>
        <taxon>Eukaryota</taxon>
        <taxon>Metazoa</taxon>
        <taxon>Ecdysozoa</taxon>
        <taxon>Arthropoda</taxon>
        <taxon>Hexapoda</taxon>
        <taxon>Insecta</taxon>
        <taxon>Pterygota</taxon>
        <taxon>Neoptera</taxon>
        <taxon>Paraneoptera</taxon>
        <taxon>Hemiptera</taxon>
        <taxon>Heteroptera</taxon>
        <taxon>Panheteroptera</taxon>
        <taxon>Cimicomorpha</taxon>
        <taxon>Miridae</taxon>
        <taxon>Mirini</taxon>
        <taxon>Lygus</taxon>
    </lineage>
</organism>